<name>A0A398CR62_9BACL</name>
<dbReference type="EMBL" id="QXJM01000030">
    <property type="protein sequence ID" value="RIE03749.1"/>
    <property type="molecule type" value="Genomic_DNA"/>
</dbReference>
<proteinExistence type="predicted"/>
<dbReference type="Proteomes" id="UP000266340">
    <property type="component" value="Unassembled WGS sequence"/>
</dbReference>
<organism evidence="1 2">
    <name type="scientific">Cohnella faecalis</name>
    <dbReference type="NCBI Taxonomy" id="2315694"/>
    <lineage>
        <taxon>Bacteria</taxon>
        <taxon>Bacillati</taxon>
        <taxon>Bacillota</taxon>
        <taxon>Bacilli</taxon>
        <taxon>Bacillales</taxon>
        <taxon>Paenibacillaceae</taxon>
        <taxon>Cohnella</taxon>
    </lineage>
</organism>
<dbReference type="AlphaFoldDB" id="A0A398CR62"/>
<comment type="caution">
    <text evidence="1">The sequence shown here is derived from an EMBL/GenBank/DDBJ whole genome shotgun (WGS) entry which is preliminary data.</text>
</comment>
<gene>
    <name evidence="1" type="ORF">D3H35_09330</name>
</gene>
<evidence type="ECO:0000313" key="2">
    <source>
        <dbReference type="Proteomes" id="UP000266340"/>
    </source>
</evidence>
<reference evidence="1 2" key="1">
    <citation type="submission" date="2018-09" db="EMBL/GenBank/DDBJ databases">
        <title>Cohnella cavernae sp. nov., isolated from a karst cave.</title>
        <authorList>
            <person name="Zhu H."/>
        </authorList>
    </citation>
    <scope>NUCLEOTIDE SEQUENCE [LARGE SCALE GENOMIC DNA]</scope>
    <source>
        <strain evidence="1 2">K2E09-144</strain>
    </source>
</reference>
<evidence type="ECO:0000313" key="1">
    <source>
        <dbReference type="EMBL" id="RIE03749.1"/>
    </source>
</evidence>
<protein>
    <submittedName>
        <fullName evidence="1">Uncharacterized protein</fullName>
    </submittedName>
</protein>
<accession>A0A398CR62</accession>
<keyword evidence="2" id="KW-1185">Reference proteome</keyword>
<sequence>MMVFEDYIFLIECKGIEYSAYIATENSMKSDNSSKKISTGFDQLCSTAQMIKEGIFNQLIGDQQHKKIISAVITYKQLYLANSEWYYVNNIEPNMKSEQIDFKKCFQFKPQILSVHELELLLKYSQEKSENYFEIFNNRLENANYFLMGDWYRYLEIENTTIPFLKEAFLSFTDEALSKLKG</sequence>